<dbReference type="AlphaFoldDB" id="A0A4R8ZZ34"/>
<dbReference type="InterPro" id="IPR049453">
    <property type="entry name" value="Memb_transporter_dom"/>
</dbReference>
<name>A0A4R8ZZ34_9MICO</name>
<feature type="transmembrane region" description="Helical" evidence="5">
    <location>
        <begin position="61"/>
        <end position="78"/>
    </location>
</feature>
<evidence type="ECO:0000256" key="1">
    <source>
        <dbReference type="ARBA" id="ARBA00004141"/>
    </source>
</evidence>
<comment type="subcellular location">
    <subcellularLocation>
        <location evidence="1">Membrane</location>
        <topology evidence="1">Multi-pass membrane protein</topology>
    </subcellularLocation>
</comment>
<feature type="transmembrane region" description="Helical" evidence="5">
    <location>
        <begin position="90"/>
        <end position="107"/>
    </location>
</feature>
<evidence type="ECO:0000256" key="2">
    <source>
        <dbReference type="ARBA" id="ARBA00022692"/>
    </source>
</evidence>
<feature type="transmembrane region" description="Helical" evidence="5">
    <location>
        <begin position="113"/>
        <end position="133"/>
    </location>
</feature>
<comment type="caution">
    <text evidence="7">The sequence shown here is derived from an EMBL/GenBank/DDBJ whole genome shotgun (WGS) entry which is preliminary data.</text>
</comment>
<evidence type="ECO:0000256" key="3">
    <source>
        <dbReference type="ARBA" id="ARBA00022989"/>
    </source>
</evidence>
<dbReference type="OrthoDB" id="4989419at2"/>
<feature type="transmembrane region" description="Helical" evidence="5">
    <location>
        <begin position="213"/>
        <end position="231"/>
    </location>
</feature>
<feature type="transmembrane region" description="Helical" evidence="5">
    <location>
        <begin position="179"/>
        <end position="201"/>
    </location>
</feature>
<keyword evidence="8" id="KW-1185">Reference proteome</keyword>
<keyword evidence="2 5" id="KW-0812">Transmembrane</keyword>
<reference evidence="7 8" key="1">
    <citation type="submission" date="2019-03" db="EMBL/GenBank/DDBJ databases">
        <title>Genomics of glacier-inhabiting Cryobacterium strains.</title>
        <authorList>
            <person name="Liu Q."/>
            <person name="Xin Y.-H."/>
        </authorList>
    </citation>
    <scope>NUCLEOTIDE SEQUENCE [LARGE SCALE GENOMIC DNA]</scope>
    <source>
        <strain evidence="7 8">Hh14</strain>
    </source>
</reference>
<evidence type="ECO:0000259" key="6">
    <source>
        <dbReference type="Pfam" id="PF13515"/>
    </source>
</evidence>
<dbReference type="Pfam" id="PF13515">
    <property type="entry name" value="FUSC_2"/>
    <property type="match status" value="1"/>
</dbReference>
<keyword evidence="4 5" id="KW-0472">Membrane</keyword>
<feature type="transmembrane region" description="Helical" evidence="5">
    <location>
        <begin position="262"/>
        <end position="278"/>
    </location>
</feature>
<evidence type="ECO:0000256" key="4">
    <source>
        <dbReference type="ARBA" id="ARBA00023136"/>
    </source>
</evidence>
<keyword evidence="3 5" id="KW-1133">Transmembrane helix</keyword>
<dbReference type="EMBL" id="SOHE01000051">
    <property type="protein sequence ID" value="TFD49153.1"/>
    <property type="molecule type" value="Genomic_DNA"/>
</dbReference>
<dbReference type="GO" id="GO:0016020">
    <property type="term" value="C:membrane"/>
    <property type="evidence" value="ECO:0007669"/>
    <property type="project" value="UniProtKB-SubCell"/>
</dbReference>
<evidence type="ECO:0000313" key="7">
    <source>
        <dbReference type="EMBL" id="TFD49153.1"/>
    </source>
</evidence>
<feature type="domain" description="Integral membrane bound transporter" evidence="6">
    <location>
        <begin position="178"/>
        <end position="303"/>
    </location>
</feature>
<organism evidence="7 8">
    <name type="scientific">Cryobacterium frigoriphilum</name>
    <dbReference type="NCBI Taxonomy" id="1259150"/>
    <lineage>
        <taxon>Bacteria</taxon>
        <taxon>Bacillati</taxon>
        <taxon>Actinomycetota</taxon>
        <taxon>Actinomycetes</taxon>
        <taxon>Micrococcales</taxon>
        <taxon>Microbacteriaceae</taxon>
        <taxon>Cryobacterium</taxon>
    </lineage>
</organism>
<evidence type="ECO:0000313" key="8">
    <source>
        <dbReference type="Proteomes" id="UP000297447"/>
    </source>
</evidence>
<sequence>MVLASLDRLDWAAYAAFGAMTSLYGRNEPYRQRMRTVTAAALLMLAVIAFALTLANLGAGLLALTGGLVLVLGLTIVLCRTLGLFPGTPIFFVFGYAVVAEIAVPAGEFGPRLLVAVAGASVAWALTMSGWLLRRLAGRREPALFKDLSRSAPLQPRAVADGLVWLNVAQNVIGALMAGAIAMSFGLGHAYWAVIAVVAVLPPPHAAHSVSRAFHRIIGTVLGVGVAGLVLLPGPPIWVLILVIAVAQFGAELFIGRHYGAALLFVTPLALTVVHLVSPEPVATLLVDRVLETTLGGVVALVIVLLVQATQRRRVANAGRIARVSS</sequence>
<accession>A0A4R8ZZ34</accession>
<dbReference type="Proteomes" id="UP000297447">
    <property type="component" value="Unassembled WGS sequence"/>
</dbReference>
<evidence type="ECO:0000256" key="5">
    <source>
        <dbReference type="SAM" id="Phobius"/>
    </source>
</evidence>
<feature type="transmembrane region" description="Helical" evidence="5">
    <location>
        <begin position="36"/>
        <end position="55"/>
    </location>
</feature>
<protein>
    <submittedName>
        <fullName evidence="7">FUSC family protein</fullName>
    </submittedName>
</protein>
<proteinExistence type="predicted"/>
<gene>
    <name evidence="7" type="ORF">E3T55_11745</name>
</gene>
<feature type="transmembrane region" description="Helical" evidence="5">
    <location>
        <begin position="290"/>
        <end position="307"/>
    </location>
</feature>